<dbReference type="AlphaFoldDB" id="A0A0A9F5M3"/>
<proteinExistence type="predicted"/>
<name>A0A0A9F5M3_ARUDO</name>
<dbReference type="EMBL" id="GBRH01190299">
    <property type="protein sequence ID" value="JAE07597.1"/>
    <property type="molecule type" value="Transcribed_RNA"/>
</dbReference>
<organism evidence="1">
    <name type="scientific">Arundo donax</name>
    <name type="common">Giant reed</name>
    <name type="synonym">Donax arundinaceus</name>
    <dbReference type="NCBI Taxonomy" id="35708"/>
    <lineage>
        <taxon>Eukaryota</taxon>
        <taxon>Viridiplantae</taxon>
        <taxon>Streptophyta</taxon>
        <taxon>Embryophyta</taxon>
        <taxon>Tracheophyta</taxon>
        <taxon>Spermatophyta</taxon>
        <taxon>Magnoliopsida</taxon>
        <taxon>Liliopsida</taxon>
        <taxon>Poales</taxon>
        <taxon>Poaceae</taxon>
        <taxon>PACMAD clade</taxon>
        <taxon>Arundinoideae</taxon>
        <taxon>Arundineae</taxon>
        <taxon>Arundo</taxon>
    </lineage>
</organism>
<reference evidence="1" key="1">
    <citation type="submission" date="2014-09" db="EMBL/GenBank/DDBJ databases">
        <authorList>
            <person name="Magalhaes I.L.F."/>
            <person name="Oliveira U."/>
            <person name="Santos F.R."/>
            <person name="Vidigal T.H.D.A."/>
            <person name="Brescovit A.D."/>
            <person name="Santos A.J."/>
        </authorList>
    </citation>
    <scope>NUCLEOTIDE SEQUENCE</scope>
    <source>
        <tissue evidence="1">Shoot tissue taken approximately 20 cm above the soil surface</tissue>
    </source>
</reference>
<reference evidence="1" key="2">
    <citation type="journal article" date="2015" name="Data Brief">
        <title>Shoot transcriptome of the giant reed, Arundo donax.</title>
        <authorList>
            <person name="Barrero R.A."/>
            <person name="Guerrero F.D."/>
            <person name="Moolhuijzen P."/>
            <person name="Goolsby J.A."/>
            <person name="Tidwell J."/>
            <person name="Bellgard S.E."/>
            <person name="Bellgard M.I."/>
        </authorList>
    </citation>
    <scope>NUCLEOTIDE SEQUENCE</scope>
    <source>
        <tissue evidence="1">Shoot tissue taken approximately 20 cm above the soil surface</tissue>
    </source>
</reference>
<protein>
    <submittedName>
        <fullName evidence="1">Uncharacterized protein</fullName>
    </submittedName>
</protein>
<accession>A0A0A9F5M3</accession>
<sequence>MWPSLLALDLPPSLGFRNSSSTIDDLI</sequence>
<evidence type="ECO:0000313" key="1">
    <source>
        <dbReference type="EMBL" id="JAE07597.1"/>
    </source>
</evidence>